<accession>A0AAE3EI32</accession>
<protein>
    <submittedName>
        <fullName evidence="2">Lysine exporter LysO family protein</fullName>
    </submittedName>
</protein>
<dbReference type="InterPro" id="IPR005642">
    <property type="entry name" value="LysO"/>
</dbReference>
<gene>
    <name evidence="2" type="ORF">K7J14_05720</name>
</gene>
<keyword evidence="1" id="KW-0812">Transmembrane</keyword>
<dbReference type="GO" id="GO:0015661">
    <property type="term" value="F:L-lysine efflux transmembrane transporter activity"/>
    <property type="evidence" value="ECO:0007669"/>
    <property type="project" value="InterPro"/>
</dbReference>
<keyword evidence="1" id="KW-1133">Transmembrane helix</keyword>
<dbReference type="PANTHER" id="PTHR35804:SF1">
    <property type="entry name" value="LYSINE EXPORTER LYSO"/>
    <property type="match status" value="1"/>
</dbReference>
<feature type="transmembrane region" description="Helical" evidence="1">
    <location>
        <begin position="31"/>
        <end position="51"/>
    </location>
</feature>
<feature type="transmembrane region" description="Helical" evidence="1">
    <location>
        <begin position="63"/>
        <end position="86"/>
    </location>
</feature>
<feature type="transmembrane region" description="Helical" evidence="1">
    <location>
        <begin position="163"/>
        <end position="181"/>
    </location>
</feature>
<dbReference type="GO" id="GO:0005886">
    <property type="term" value="C:plasma membrane"/>
    <property type="evidence" value="ECO:0007669"/>
    <property type="project" value="TreeGrafter"/>
</dbReference>
<feature type="transmembrane region" description="Helical" evidence="1">
    <location>
        <begin position="193"/>
        <end position="214"/>
    </location>
</feature>
<keyword evidence="1" id="KW-0472">Membrane</keyword>
<evidence type="ECO:0000256" key="1">
    <source>
        <dbReference type="SAM" id="Phobius"/>
    </source>
</evidence>
<reference evidence="2" key="1">
    <citation type="submission" date="2021-08" db="EMBL/GenBank/DDBJ databases">
        <title>Comparative analyses of Brucepasteria parasyntrophica and Teretinema zuelzerae.</title>
        <authorList>
            <person name="Song Y."/>
            <person name="Brune A."/>
        </authorList>
    </citation>
    <scope>NUCLEOTIDE SEQUENCE</scope>
    <source>
        <strain evidence="2">DSM 1903</strain>
    </source>
</reference>
<dbReference type="Pfam" id="PF03956">
    <property type="entry name" value="Lys_export"/>
    <property type="match status" value="2"/>
</dbReference>
<dbReference type="RefSeq" id="WP_230754194.1">
    <property type="nucleotide sequence ID" value="NZ_JAINWA010000001.1"/>
</dbReference>
<dbReference type="Proteomes" id="UP001198163">
    <property type="component" value="Unassembled WGS sequence"/>
</dbReference>
<evidence type="ECO:0000313" key="2">
    <source>
        <dbReference type="EMBL" id="MCD1654198.1"/>
    </source>
</evidence>
<feature type="transmembrane region" description="Helical" evidence="1">
    <location>
        <begin position="133"/>
        <end position="151"/>
    </location>
</feature>
<proteinExistence type="predicted"/>
<sequence length="326" mass="34380">MNTLWSLLWLLVYLGAGFAVARLRVLQWSSAISRIFTLLLWLLLFSMGLRLGQSREILDQLSLIGLLSVSSAVLASAGTVAAHLFAKPLYEKFDPQGESPSVDPGSVGDSFAFSRANRRNKLLRLLLNLRQPGWLLALVLCGVAAGLALPSIQILHDGSIASWLLYGLLFCIGIQMAGAGADLKKSFSNPSVLVLPIVTIAGTLAGSLALVPLFGLSPGRALALGGGFGWYSLSGVLIADLGDPLLGAAAFLSNLARETIAFVAIPLLRLTGRKESGIGVAGATSMDVTLPVIEEIWGPSSVPSAVIHGVVLSFLVPFLVPFFMSF</sequence>
<organism evidence="2 3">
    <name type="scientific">Teretinema zuelzerae</name>
    <dbReference type="NCBI Taxonomy" id="156"/>
    <lineage>
        <taxon>Bacteria</taxon>
        <taxon>Pseudomonadati</taxon>
        <taxon>Spirochaetota</taxon>
        <taxon>Spirochaetia</taxon>
        <taxon>Spirochaetales</taxon>
        <taxon>Treponemataceae</taxon>
        <taxon>Teretinema</taxon>
    </lineage>
</organism>
<comment type="caution">
    <text evidence="2">The sequence shown here is derived from an EMBL/GenBank/DDBJ whole genome shotgun (WGS) entry which is preliminary data.</text>
</comment>
<evidence type="ECO:0000313" key="3">
    <source>
        <dbReference type="Proteomes" id="UP001198163"/>
    </source>
</evidence>
<keyword evidence="3" id="KW-1185">Reference proteome</keyword>
<feature type="transmembrane region" description="Helical" evidence="1">
    <location>
        <begin position="305"/>
        <end position="324"/>
    </location>
</feature>
<dbReference type="PANTHER" id="PTHR35804">
    <property type="entry name" value="LYSINE EXPORTER LYSO"/>
    <property type="match status" value="1"/>
</dbReference>
<feature type="transmembrane region" description="Helical" evidence="1">
    <location>
        <begin position="221"/>
        <end position="239"/>
    </location>
</feature>
<dbReference type="EMBL" id="JAINWA010000001">
    <property type="protein sequence ID" value="MCD1654198.1"/>
    <property type="molecule type" value="Genomic_DNA"/>
</dbReference>
<name>A0AAE3EI32_9SPIR</name>
<dbReference type="AlphaFoldDB" id="A0AAE3EI32"/>